<dbReference type="InterPro" id="IPR036930">
    <property type="entry name" value="WGR_dom_sf"/>
</dbReference>
<dbReference type="EMBL" id="FWXB01000017">
    <property type="protein sequence ID" value="SMC13818.1"/>
    <property type="molecule type" value="Genomic_DNA"/>
</dbReference>
<evidence type="ECO:0000259" key="1">
    <source>
        <dbReference type="PROSITE" id="PS51977"/>
    </source>
</evidence>
<dbReference type="Proteomes" id="UP000193224">
    <property type="component" value="Unassembled WGS sequence"/>
</dbReference>
<sequence>MQIRLEKIIPEKRQHRFYVMQVTRTLFGEWCLIREWGRIGSAGGQRMTDYVTSREEAQAAHTKLSKQKCRRGYNRCKIPYAV</sequence>
<dbReference type="Gene3D" id="2.20.140.10">
    <property type="entry name" value="WGR domain"/>
    <property type="match status" value="1"/>
</dbReference>
<reference evidence="2 3" key="1">
    <citation type="submission" date="2017-03" db="EMBL/GenBank/DDBJ databases">
        <authorList>
            <person name="Afonso C.L."/>
            <person name="Miller P.J."/>
            <person name="Scott M.A."/>
            <person name="Spackman E."/>
            <person name="Goraichik I."/>
            <person name="Dimitrov K.M."/>
            <person name="Suarez D.L."/>
            <person name="Swayne D.E."/>
        </authorList>
    </citation>
    <scope>NUCLEOTIDE SEQUENCE [LARGE SCALE GENOMIC DNA]</scope>
    <source>
        <strain evidence="2 3">CECT 7745</strain>
    </source>
</reference>
<evidence type="ECO:0000313" key="3">
    <source>
        <dbReference type="Proteomes" id="UP000193224"/>
    </source>
</evidence>
<evidence type="ECO:0000313" key="2">
    <source>
        <dbReference type="EMBL" id="SMC13818.1"/>
    </source>
</evidence>
<name>A0A1X7BW08_9RHOB</name>
<dbReference type="PROSITE" id="PS51977">
    <property type="entry name" value="WGR"/>
    <property type="match status" value="1"/>
</dbReference>
<dbReference type="InterPro" id="IPR008893">
    <property type="entry name" value="WGR_domain"/>
</dbReference>
<dbReference type="OrthoDB" id="5801306at2"/>
<dbReference type="CDD" id="cd07996">
    <property type="entry name" value="WGR_MMR_like"/>
    <property type="match status" value="1"/>
</dbReference>
<keyword evidence="3" id="KW-1185">Reference proteome</keyword>
<protein>
    <submittedName>
        <fullName evidence="2">WGR domain protein</fullName>
    </submittedName>
</protein>
<organism evidence="2 3">
    <name type="scientific">Roseovarius aestuarii</name>
    <dbReference type="NCBI Taxonomy" id="475083"/>
    <lineage>
        <taxon>Bacteria</taxon>
        <taxon>Pseudomonadati</taxon>
        <taxon>Pseudomonadota</taxon>
        <taxon>Alphaproteobacteria</taxon>
        <taxon>Rhodobacterales</taxon>
        <taxon>Roseobacteraceae</taxon>
        <taxon>Roseovarius</taxon>
    </lineage>
</organism>
<dbReference type="SUPFAM" id="SSF142921">
    <property type="entry name" value="WGR domain-like"/>
    <property type="match status" value="1"/>
</dbReference>
<accession>A0A1X7BW08</accession>
<gene>
    <name evidence="2" type="ORF">ROA7745_03678</name>
</gene>
<dbReference type="RefSeq" id="WP_085801746.1">
    <property type="nucleotide sequence ID" value="NZ_FWXB01000017.1"/>
</dbReference>
<feature type="domain" description="WGR" evidence="1">
    <location>
        <begin position="1"/>
        <end position="82"/>
    </location>
</feature>
<dbReference type="SMART" id="SM00773">
    <property type="entry name" value="WGR"/>
    <property type="match status" value="1"/>
</dbReference>
<dbReference type="InterPro" id="IPR049809">
    <property type="entry name" value="YehF/YfeS-like_WGR"/>
</dbReference>
<proteinExistence type="predicted"/>
<dbReference type="Pfam" id="PF05406">
    <property type="entry name" value="WGR"/>
    <property type="match status" value="1"/>
</dbReference>
<dbReference type="AlphaFoldDB" id="A0A1X7BW08"/>